<name>A0A2N7F9U1_VIBSP</name>
<dbReference type="AlphaFoldDB" id="A0A2N7F9U1"/>
<gene>
    <name evidence="3" type="ORF">BCU17_21780</name>
</gene>
<dbReference type="Gene3D" id="3.40.50.410">
    <property type="entry name" value="von Willebrand factor, type A domain"/>
    <property type="match status" value="1"/>
</dbReference>
<dbReference type="EMBL" id="MCWU01000033">
    <property type="protein sequence ID" value="PMJ64311.1"/>
    <property type="molecule type" value="Genomic_DNA"/>
</dbReference>
<evidence type="ECO:0000259" key="2">
    <source>
        <dbReference type="PROSITE" id="PS50234"/>
    </source>
</evidence>
<evidence type="ECO:0000313" key="4">
    <source>
        <dbReference type="Proteomes" id="UP000235330"/>
    </source>
</evidence>
<feature type="domain" description="VWFA" evidence="2">
    <location>
        <begin position="152"/>
        <end position="405"/>
    </location>
</feature>
<keyword evidence="1" id="KW-0812">Transmembrane</keyword>
<accession>A0A2N7F9U1</accession>
<dbReference type="InterPro" id="IPR036465">
    <property type="entry name" value="vWFA_dom_sf"/>
</dbReference>
<evidence type="ECO:0000313" key="3">
    <source>
        <dbReference type="EMBL" id="PMJ64311.1"/>
    </source>
</evidence>
<protein>
    <recommendedName>
        <fullName evidence="2">VWFA domain-containing protein</fullName>
    </recommendedName>
</protein>
<dbReference type="RefSeq" id="WP_102516771.1">
    <property type="nucleotide sequence ID" value="NZ_CAWNSM010000033.1"/>
</dbReference>
<dbReference type="PROSITE" id="PS50234">
    <property type="entry name" value="VWFA"/>
    <property type="match status" value="1"/>
</dbReference>
<feature type="transmembrane region" description="Helical" evidence="1">
    <location>
        <begin position="12"/>
        <end position="31"/>
    </location>
</feature>
<reference evidence="4" key="1">
    <citation type="submission" date="2016-07" db="EMBL/GenBank/DDBJ databases">
        <title>Nontailed viruses are major unrecognized killers of bacteria in the ocean.</title>
        <authorList>
            <person name="Kauffman K."/>
            <person name="Hussain F."/>
            <person name="Yang J."/>
            <person name="Arevalo P."/>
            <person name="Brown J."/>
            <person name="Cutler M."/>
            <person name="Kelly L."/>
            <person name="Polz M.F."/>
        </authorList>
    </citation>
    <scope>NUCLEOTIDE SEQUENCE [LARGE SCALE GENOMIC DNA]</scope>
    <source>
        <strain evidence="4">10N.261.55.E11</strain>
    </source>
</reference>
<organism evidence="3 4">
    <name type="scientific">Vibrio splendidus</name>
    <dbReference type="NCBI Taxonomy" id="29497"/>
    <lineage>
        <taxon>Bacteria</taxon>
        <taxon>Pseudomonadati</taxon>
        <taxon>Pseudomonadota</taxon>
        <taxon>Gammaproteobacteria</taxon>
        <taxon>Vibrionales</taxon>
        <taxon>Vibrionaceae</taxon>
        <taxon>Vibrio</taxon>
    </lineage>
</organism>
<dbReference type="InterPro" id="IPR002035">
    <property type="entry name" value="VWF_A"/>
</dbReference>
<proteinExistence type="predicted"/>
<keyword evidence="1" id="KW-1133">Transmembrane helix</keyword>
<keyword evidence="1" id="KW-0472">Membrane</keyword>
<dbReference type="SUPFAM" id="SSF53300">
    <property type="entry name" value="vWA-like"/>
    <property type="match status" value="1"/>
</dbReference>
<dbReference type="Proteomes" id="UP000235330">
    <property type="component" value="Unassembled WGS sequence"/>
</dbReference>
<sequence>MRQSLNKQKGHAAILFALLIPGFYGLFALGIDGARAIQNRARLGDAAEVAALALSAQNSTSPQHNTALARLYVDAYIRDKETNVPMNIVRTECQLTDQTQCEGGARYSQYDISITTTHESWFPGNENFVGLDEKYSVSHAGTARKYQGDSIDIAFVTDFSGSMDNKWTDKYGRPIGDKKYKEVQAIISDVLVELERFNLESTSIDELNKVALVPFAQYTIDSNKSNCAWWGRKIDKVEQWKGNSRKTVDNIWNVKTPISTCDSISNYDYYTVPLTINMDYLDKELSNFSPEGGTSSYQGIIRAGQILKQSEDPNPRRLIVILSDGDDNDKSRLQSLVNAGMCTDIIKGLSSDRTVSGRPITAQMALIGFTYDVNDNKALAQCVGESNVYDASNPDELLEIILNLISEEIGHIK</sequence>
<comment type="caution">
    <text evidence="3">The sequence shown here is derived from an EMBL/GenBank/DDBJ whole genome shotgun (WGS) entry which is preliminary data.</text>
</comment>
<evidence type="ECO:0000256" key="1">
    <source>
        <dbReference type="SAM" id="Phobius"/>
    </source>
</evidence>